<dbReference type="EMBL" id="UZAH01042363">
    <property type="protein sequence ID" value="VDP61618.1"/>
    <property type="molecule type" value="Genomic_DNA"/>
</dbReference>
<organism evidence="3 4">
    <name type="scientific">Heligmosomoides polygyrus</name>
    <name type="common">Parasitic roundworm</name>
    <dbReference type="NCBI Taxonomy" id="6339"/>
    <lineage>
        <taxon>Eukaryota</taxon>
        <taxon>Metazoa</taxon>
        <taxon>Ecdysozoa</taxon>
        <taxon>Nematoda</taxon>
        <taxon>Chromadorea</taxon>
        <taxon>Rhabditida</taxon>
        <taxon>Rhabditina</taxon>
        <taxon>Rhabditomorpha</taxon>
        <taxon>Strongyloidea</taxon>
        <taxon>Heligmosomidae</taxon>
        <taxon>Heligmosomoides</taxon>
    </lineage>
</organism>
<accession>A0A3P8FPE3</accession>
<dbReference type="WBParaSite" id="HPBE_0002718501-mRNA-1">
    <property type="protein sequence ID" value="HPBE_0002718501-mRNA-1"/>
    <property type="gene ID" value="HPBE_0002718501"/>
</dbReference>
<evidence type="ECO:0000313" key="3">
    <source>
        <dbReference type="Proteomes" id="UP000050761"/>
    </source>
</evidence>
<feature type="compositionally biased region" description="Acidic residues" evidence="1">
    <location>
        <begin position="13"/>
        <end position="34"/>
    </location>
</feature>
<evidence type="ECO:0000256" key="1">
    <source>
        <dbReference type="SAM" id="MobiDB-lite"/>
    </source>
</evidence>
<evidence type="ECO:0000313" key="4">
    <source>
        <dbReference type="WBParaSite" id="HPBE_0002718501-mRNA-1"/>
    </source>
</evidence>
<reference evidence="2 3" key="1">
    <citation type="submission" date="2018-11" db="EMBL/GenBank/DDBJ databases">
        <authorList>
            <consortium name="Pathogen Informatics"/>
        </authorList>
    </citation>
    <scope>NUCLEOTIDE SEQUENCE [LARGE SCALE GENOMIC DNA]</scope>
</reference>
<name>A0A183GWW5_HELPZ</name>
<reference evidence="4" key="2">
    <citation type="submission" date="2019-09" db="UniProtKB">
        <authorList>
            <consortium name="WormBaseParasite"/>
        </authorList>
    </citation>
    <scope>IDENTIFICATION</scope>
</reference>
<evidence type="ECO:0000313" key="2">
    <source>
        <dbReference type="EMBL" id="VDP61618.1"/>
    </source>
</evidence>
<feature type="compositionally biased region" description="Basic and acidic residues" evidence="1">
    <location>
        <begin position="48"/>
        <end position="61"/>
    </location>
</feature>
<proteinExistence type="predicted"/>
<accession>A0A183GWW5</accession>
<keyword evidence="3" id="KW-1185">Reference proteome</keyword>
<dbReference type="Proteomes" id="UP000050761">
    <property type="component" value="Unassembled WGS sequence"/>
</dbReference>
<feature type="region of interest" description="Disordered" evidence="1">
    <location>
        <begin position="1"/>
        <end position="72"/>
    </location>
</feature>
<dbReference type="AlphaFoldDB" id="A0A183GWW5"/>
<protein>
    <submittedName>
        <fullName evidence="4">Protein virilizer homolog</fullName>
    </submittedName>
</protein>
<gene>
    <name evidence="2" type="ORF">HPBE_LOCUS27184</name>
</gene>
<sequence length="150" mass="16910">MADEVLMKCVPVSDDDVLDLGDYDEGEIEEESAGESDQGKETEEEDEANKPPTDEPKGQEAEEKEEVAPLSNDFTNLSVRLLDLVENIGIRQQLLLEGLREQTEDRLDRIEKKLKVYQMWTEYMLAALTDQAYGEEEEEELISAAGQPAT</sequence>